<keyword evidence="2" id="KW-1185">Reference proteome</keyword>
<name>A0ABP5JXI2_9MICC</name>
<evidence type="ECO:0000313" key="2">
    <source>
        <dbReference type="Proteomes" id="UP001500166"/>
    </source>
</evidence>
<proteinExistence type="predicted"/>
<dbReference type="EMBL" id="BAAAQA010000028">
    <property type="protein sequence ID" value="GAA2121647.1"/>
    <property type="molecule type" value="Genomic_DNA"/>
</dbReference>
<accession>A0ABP5JXI2</accession>
<organism evidence="1 2">
    <name type="scientific">Kocuria atrinae</name>
    <dbReference type="NCBI Taxonomy" id="592377"/>
    <lineage>
        <taxon>Bacteria</taxon>
        <taxon>Bacillati</taxon>
        <taxon>Actinomycetota</taxon>
        <taxon>Actinomycetes</taxon>
        <taxon>Micrococcales</taxon>
        <taxon>Micrococcaceae</taxon>
        <taxon>Kocuria</taxon>
    </lineage>
</organism>
<protein>
    <recommendedName>
        <fullName evidence="3">Transposase</fullName>
    </recommendedName>
</protein>
<sequence length="68" mass="7648">MIDAWGKVSLRYAGTLRHLGMGRAHIGEPVLMLIHDNHVITSNAITGEIIAEHTINPTSNYQRPHHRQ</sequence>
<comment type="caution">
    <text evidence="1">The sequence shown here is derived from an EMBL/GenBank/DDBJ whole genome shotgun (WGS) entry which is preliminary data.</text>
</comment>
<evidence type="ECO:0008006" key="3">
    <source>
        <dbReference type="Google" id="ProtNLM"/>
    </source>
</evidence>
<gene>
    <name evidence="1" type="ORF">GCM10009824_24250</name>
</gene>
<dbReference type="Proteomes" id="UP001500166">
    <property type="component" value="Unassembled WGS sequence"/>
</dbReference>
<reference evidence="2" key="1">
    <citation type="journal article" date="2019" name="Int. J. Syst. Evol. Microbiol.">
        <title>The Global Catalogue of Microorganisms (GCM) 10K type strain sequencing project: providing services to taxonomists for standard genome sequencing and annotation.</title>
        <authorList>
            <consortium name="The Broad Institute Genomics Platform"/>
            <consortium name="The Broad Institute Genome Sequencing Center for Infectious Disease"/>
            <person name="Wu L."/>
            <person name="Ma J."/>
        </authorList>
    </citation>
    <scope>NUCLEOTIDE SEQUENCE [LARGE SCALE GENOMIC DNA]</scope>
    <source>
        <strain evidence="2">JCM 15914</strain>
    </source>
</reference>
<evidence type="ECO:0000313" key="1">
    <source>
        <dbReference type="EMBL" id="GAA2121647.1"/>
    </source>
</evidence>